<dbReference type="OrthoDB" id="9946233at2759"/>
<name>A0A9Q1EMV5_SYNKA</name>
<protein>
    <submittedName>
        <fullName evidence="2">Uncharacterized protein</fullName>
    </submittedName>
</protein>
<gene>
    <name evidence="2" type="ORF">SKAU_G00340290</name>
</gene>
<sequence>MRLQSSIVHNCLKTIEALWETEPECSKTNSLGQCVSVLSKRFAMMETFRNTLIGTQPTHRERRSEVRHPHRKDRHPQQEVSKQKISSSKIPTSILKTPNCSSMDSELKYQRKPECHVRFSEPESKSTTGRGCFRLQSSQPGQFKDVFP</sequence>
<feature type="region of interest" description="Disordered" evidence="1">
    <location>
        <begin position="51"/>
        <end position="105"/>
    </location>
</feature>
<feature type="compositionally biased region" description="Polar residues" evidence="1">
    <location>
        <begin position="125"/>
        <end position="141"/>
    </location>
</feature>
<accession>A0A9Q1EMV5</accession>
<evidence type="ECO:0000256" key="1">
    <source>
        <dbReference type="SAM" id="MobiDB-lite"/>
    </source>
</evidence>
<comment type="caution">
    <text evidence="2">The sequence shown here is derived from an EMBL/GenBank/DDBJ whole genome shotgun (WGS) entry which is preliminary data.</text>
</comment>
<organism evidence="2 3">
    <name type="scientific">Synaphobranchus kaupii</name>
    <name type="common">Kaup's arrowtooth eel</name>
    <dbReference type="NCBI Taxonomy" id="118154"/>
    <lineage>
        <taxon>Eukaryota</taxon>
        <taxon>Metazoa</taxon>
        <taxon>Chordata</taxon>
        <taxon>Craniata</taxon>
        <taxon>Vertebrata</taxon>
        <taxon>Euteleostomi</taxon>
        <taxon>Actinopterygii</taxon>
        <taxon>Neopterygii</taxon>
        <taxon>Teleostei</taxon>
        <taxon>Anguilliformes</taxon>
        <taxon>Synaphobranchidae</taxon>
        <taxon>Synaphobranchus</taxon>
    </lineage>
</organism>
<dbReference type="AlphaFoldDB" id="A0A9Q1EMV5"/>
<dbReference type="EMBL" id="JAINUF010000015">
    <property type="protein sequence ID" value="KAJ8341738.1"/>
    <property type="molecule type" value="Genomic_DNA"/>
</dbReference>
<proteinExistence type="predicted"/>
<feature type="compositionally biased region" description="Basic and acidic residues" evidence="1">
    <location>
        <begin position="58"/>
        <end position="67"/>
    </location>
</feature>
<dbReference type="Proteomes" id="UP001152622">
    <property type="component" value="Chromosome 15"/>
</dbReference>
<evidence type="ECO:0000313" key="2">
    <source>
        <dbReference type="EMBL" id="KAJ8341738.1"/>
    </source>
</evidence>
<feature type="compositionally biased region" description="Polar residues" evidence="1">
    <location>
        <begin position="78"/>
        <end position="104"/>
    </location>
</feature>
<keyword evidence="3" id="KW-1185">Reference proteome</keyword>
<reference evidence="2" key="1">
    <citation type="journal article" date="2023" name="Science">
        <title>Genome structures resolve the early diversification of teleost fishes.</title>
        <authorList>
            <person name="Parey E."/>
            <person name="Louis A."/>
            <person name="Montfort J."/>
            <person name="Bouchez O."/>
            <person name="Roques C."/>
            <person name="Iampietro C."/>
            <person name="Lluch J."/>
            <person name="Castinel A."/>
            <person name="Donnadieu C."/>
            <person name="Desvignes T."/>
            <person name="Floi Bucao C."/>
            <person name="Jouanno E."/>
            <person name="Wen M."/>
            <person name="Mejri S."/>
            <person name="Dirks R."/>
            <person name="Jansen H."/>
            <person name="Henkel C."/>
            <person name="Chen W.J."/>
            <person name="Zahm M."/>
            <person name="Cabau C."/>
            <person name="Klopp C."/>
            <person name="Thompson A.W."/>
            <person name="Robinson-Rechavi M."/>
            <person name="Braasch I."/>
            <person name="Lecointre G."/>
            <person name="Bobe J."/>
            <person name="Postlethwait J.H."/>
            <person name="Berthelot C."/>
            <person name="Roest Crollius H."/>
            <person name="Guiguen Y."/>
        </authorList>
    </citation>
    <scope>NUCLEOTIDE SEQUENCE</scope>
    <source>
        <strain evidence="2">WJC10195</strain>
    </source>
</reference>
<feature type="region of interest" description="Disordered" evidence="1">
    <location>
        <begin position="118"/>
        <end position="148"/>
    </location>
</feature>
<evidence type="ECO:0000313" key="3">
    <source>
        <dbReference type="Proteomes" id="UP001152622"/>
    </source>
</evidence>